<comment type="caution">
    <text evidence="5">The sequence shown here is derived from an EMBL/GenBank/DDBJ whole genome shotgun (WGS) entry which is preliminary data.</text>
</comment>
<dbReference type="InterPro" id="IPR040930">
    <property type="entry name" value="AF-9_AHD"/>
</dbReference>
<feature type="compositionally biased region" description="Low complexity" evidence="3">
    <location>
        <begin position="260"/>
        <end position="270"/>
    </location>
</feature>
<feature type="compositionally biased region" description="Basic residues" evidence="3">
    <location>
        <begin position="514"/>
        <end position="529"/>
    </location>
</feature>
<feature type="compositionally biased region" description="Basic and acidic residues" evidence="3">
    <location>
        <begin position="495"/>
        <end position="504"/>
    </location>
</feature>
<dbReference type="InterPro" id="IPR052790">
    <property type="entry name" value="YEATS_domain"/>
</dbReference>
<accession>A0AAN8SBQ6</accession>
<feature type="compositionally biased region" description="Basic residues" evidence="3">
    <location>
        <begin position="363"/>
        <end position="387"/>
    </location>
</feature>
<dbReference type="PROSITE" id="PS51037">
    <property type="entry name" value="YEATS"/>
    <property type="match status" value="1"/>
</dbReference>
<keyword evidence="1 2" id="KW-0539">Nucleus</keyword>
<organism evidence="5 6">
    <name type="scientific">Polyplax serrata</name>
    <name type="common">Common mouse louse</name>
    <dbReference type="NCBI Taxonomy" id="468196"/>
    <lineage>
        <taxon>Eukaryota</taxon>
        <taxon>Metazoa</taxon>
        <taxon>Ecdysozoa</taxon>
        <taxon>Arthropoda</taxon>
        <taxon>Hexapoda</taxon>
        <taxon>Insecta</taxon>
        <taxon>Pterygota</taxon>
        <taxon>Neoptera</taxon>
        <taxon>Paraneoptera</taxon>
        <taxon>Psocodea</taxon>
        <taxon>Troctomorpha</taxon>
        <taxon>Phthiraptera</taxon>
        <taxon>Anoplura</taxon>
        <taxon>Polyplacidae</taxon>
        <taxon>Polyplax</taxon>
    </lineage>
</organism>
<feature type="region of interest" description="Disordered" evidence="3">
    <location>
        <begin position="228"/>
        <end position="644"/>
    </location>
</feature>
<comment type="subcellular location">
    <subcellularLocation>
        <location evidence="2">Nucleus</location>
    </subcellularLocation>
</comment>
<sequence>MFEFQSVRVQFEIGHEASVRTKKTPEGFTHDWEVFVRGADNTDIQCFVDKVVFHLHETFPKPRRVIKEPPYLVKESGYAGFVLPIDVYLKNKEEPKKISFQYDLQLQPSGPPISRVLREPRLFQNPSEDFRRKLIRGGGVGVDTPAESHVDDSKLLGSLGGNKSKISESPIKKHKPDPPPNDSFAELFGTPIRRVLDSKKLSDVPKKLTDLDLLKNKKKTLKYGSYKNETDSVNEKEKKLDKERIKDREKNKDRIKKRPLSPLLPVLQPLKYKDEHKKQEERRREEHDERKRKKEEKEKREKTKEVKDITKLFEKESKKDKRESKETEHVKKVIVNKPYEVIKPNYEKHSNGSAERDKEKDKEKHRHRHKKKERDKNKNKEKHRKEKNKGEKEPRDREKEKLSKKKHEESREKDEKIQRISRSPGPIKKKPLNALLDELGSSDSASQLSEDDTPPTFKSLSKAQPKIVPETKTQQMIGVNTAKTQSTNMNMHVLSENRIEKEIDQPSVGTMGMKSRKDKPSNKKNRKRNRQTERRSITGGTPGVSSSSEAGENEEDYEDDDDDEGNEGTKEDEDVEDDGLEDGLEKNKPVREGRERTDKEEPNDQKLKLTREREIKKRKRDKGEDKYQKTKQTGNSEKSTPVSESFRTVDIEDGIANIRKTDKFTKEYVAQLRDLQHRIMSLESNAELQKVVKVIAETGQYEITKKTFDFDLCALDLDTVKRLQEFFLPT</sequence>
<dbReference type="Gene3D" id="2.60.40.1970">
    <property type="entry name" value="YEATS domain"/>
    <property type="match status" value="1"/>
</dbReference>
<dbReference type="Proteomes" id="UP001372834">
    <property type="component" value="Unassembled WGS sequence"/>
</dbReference>
<dbReference type="InterPro" id="IPR055129">
    <property type="entry name" value="YEATS_dom"/>
</dbReference>
<feature type="compositionally biased region" description="Basic and acidic residues" evidence="3">
    <location>
        <begin position="228"/>
        <end position="252"/>
    </location>
</feature>
<proteinExistence type="predicted"/>
<feature type="compositionally biased region" description="Basic and acidic residues" evidence="3">
    <location>
        <begin position="583"/>
        <end position="628"/>
    </location>
</feature>
<evidence type="ECO:0000313" key="5">
    <source>
        <dbReference type="EMBL" id="KAK6643768.1"/>
    </source>
</evidence>
<dbReference type="Pfam" id="PF17793">
    <property type="entry name" value="AHD"/>
    <property type="match status" value="1"/>
</dbReference>
<dbReference type="EMBL" id="JAWJWE010000001">
    <property type="protein sequence ID" value="KAK6643768.1"/>
    <property type="molecule type" value="Genomic_DNA"/>
</dbReference>
<dbReference type="GO" id="GO:0008023">
    <property type="term" value="C:transcription elongation factor complex"/>
    <property type="evidence" value="ECO:0007669"/>
    <property type="project" value="TreeGrafter"/>
</dbReference>
<evidence type="ECO:0000256" key="1">
    <source>
        <dbReference type="ARBA" id="ARBA00023242"/>
    </source>
</evidence>
<dbReference type="InterPro" id="IPR038704">
    <property type="entry name" value="YEAST_sf"/>
</dbReference>
<name>A0AAN8SBQ6_POLSC</name>
<feature type="compositionally biased region" description="Basic and acidic residues" evidence="3">
    <location>
        <begin position="388"/>
        <end position="418"/>
    </location>
</feature>
<dbReference type="GO" id="GO:0045893">
    <property type="term" value="P:positive regulation of DNA-templated transcription"/>
    <property type="evidence" value="ECO:0007669"/>
    <property type="project" value="TreeGrafter"/>
</dbReference>
<feature type="compositionally biased region" description="Acidic residues" evidence="3">
    <location>
        <begin position="551"/>
        <end position="582"/>
    </location>
</feature>
<evidence type="ECO:0000256" key="2">
    <source>
        <dbReference type="PROSITE-ProRule" id="PRU00376"/>
    </source>
</evidence>
<dbReference type="PANTHER" id="PTHR47827">
    <property type="entry name" value="AHD DOMAIN-CONTAINING PROTEIN"/>
    <property type="match status" value="1"/>
</dbReference>
<evidence type="ECO:0000256" key="3">
    <source>
        <dbReference type="SAM" id="MobiDB-lite"/>
    </source>
</evidence>
<dbReference type="CDD" id="cd16906">
    <property type="entry name" value="YEATS_AF-9_like"/>
    <property type="match status" value="1"/>
</dbReference>
<reference evidence="5 6" key="1">
    <citation type="submission" date="2023-10" db="EMBL/GenBank/DDBJ databases">
        <title>Genomes of two closely related lineages of the louse Polyplax serrata with different host specificities.</title>
        <authorList>
            <person name="Martinu J."/>
            <person name="Tarabai H."/>
            <person name="Stefka J."/>
            <person name="Hypsa V."/>
        </authorList>
    </citation>
    <scope>NUCLEOTIDE SEQUENCE [LARGE SCALE GENOMIC DNA]</scope>
    <source>
        <strain evidence="5">HR10_N</strain>
    </source>
</reference>
<feature type="compositionally biased region" description="Basic and acidic residues" evidence="3">
    <location>
        <begin position="345"/>
        <end position="362"/>
    </location>
</feature>
<dbReference type="GO" id="GO:0003682">
    <property type="term" value="F:chromatin binding"/>
    <property type="evidence" value="ECO:0007669"/>
    <property type="project" value="TreeGrafter"/>
</dbReference>
<protein>
    <recommendedName>
        <fullName evidence="4">YEATS domain-containing protein</fullName>
    </recommendedName>
</protein>
<dbReference type="Pfam" id="PF03366">
    <property type="entry name" value="YEATS"/>
    <property type="match status" value="1"/>
</dbReference>
<dbReference type="Gene3D" id="1.20.1270.290">
    <property type="match status" value="1"/>
</dbReference>
<gene>
    <name evidence="5" type="ORF">RUM43_000031</name>
</gene>
<dbReference type="AlphaFoldDB" id="A0AAN8SBQ6"/>
<evidence type="ECO:0000259" key="4">
    <source>
        <dbReference type="PROSITE" id="PS51037"/>
    </source>
</evidence>
<dbReference type="PANTHER" id="PTHR47827:SF3">
    <property type="entry name" value="AF-9 ANC1 HOMOLOGY DOMAIN-CONTAINING PROTEIN"/>
    <property type="match status" value="1"/>
</dbReference>
<feature type="compositionally biased region" description="Basic and acidic residues" evidence="3">
    <location>
        <begin position="271"/>
        <end position="331"/>
    </location>
</feature>
<feature type="compositionally biased region" description="Polar residues" evidence="3">
    <location>
        <begin position="471"/>
        <end position="490"/>
    </location>
</feature>
<feature type="region of interest" description="Disordered" evidence="3">
    <location>
        <begin position="141"/>
        <end position="183"/>
    </location>
</feature>
<evidence type="ECO:0000313" key="6">
    <source>
        <dbReference type="Proteomes" id="UP001372834"/>
    </source>
</evidence>
<feature type="compositionally biased region" description="Polar residues" evidence="3">
    <location>
        <begin position="630"/>
        <end position="644"/>
    </location>
</feature>
<feature type="domain" description="YEATS" evidence="4">
    <location>
        <begin position="1"/>
        <end position="137"/>
    </location>
</feature>